<sequence length="450" mass="49717">MLSRILNKVEGSDKVLKEMKEDVPTLNQKRARGVVITEDVVASREKATKLPTKVGNGKGKGKTPMVETPKASSDSEEVYETHFTTSDSEGDSYDSKASVSEDPSASDSSSSPSSSIDCGHGATSTGPPLRSLNRLKVKGLRTILEEKRVCTDSVVDRWESIKLGGPMVESASPILPAVWTPKSTGGHVKLGEVSYQSAHRPVVRRVRLILPKGPQTERIKVVGLRTIQEEKRLSTDGVVDRYPNVWDVLRFHKFEQFTRPRGPYIPTWVWEFYTTYNELVPKEKKKGWLAPFITDTTPRSSIMPSQHESILRLPNAVCLRLTIARKSINLEIIIEQEMAMRAKQHQASLSFPVFITELCRLAGVPRDEKRDMEFTPTSSTDIRCIEAEYTQDEADRRIATPVDTSPEVDVESIPTEACLPNPDSGPSGTPTTTPSQASGSSAASKPTRIT</sequence>
<organism evidence="3 4">
    <name type="scientific">Solanum tuberosum</name>
    <name type="common">Potato</name>
    <dbReference type="NCBI Taxonomy" id="4113"/>
    <lineage>
        <taxon>Eukaryota</taxon>
        <taxon>Viridiplantae</taxon>
        <taxon>Streptophyta</taxon>
        <taxon>Embryophyta</taxon>
        <taxon>Tracheophyta</taxon>
        <taxon>Spermatophyta</taxon>
        <taxon>Magnoliopsida</taxon>
        <taxon>eudicotyledons</taxon>
        <taxon>Gunneridae</taxon>
        <taxon>Pentapetalae</taxon>
        <taxon>asterids</taxon>
        <taxon>lamiids</taxon>
        <taxon>Solanales</taxon>
        <taxon>Solanaceae</taxon>
        <taxon>Solanoideae</taxon>
        <taxon>Solaneae</taxon>
        <taxon>Solanum</taxon>
    </lineage>
</organism>
<reference evidence="4" key="1">
    <citation type="journal article" date="2011" name="Nature">
        <title>Genome sequence and analysis of the tuber crop potato.</title>
        <authorList>
            <consortium name="The Potato Genome Sequencing Consortium"/>
        </authorList>
    </citation>
    <scope>NUCLEOTIDE SEQUENCE [LARGE SCALE GENOMIC DNA]</scope>
    <source>
        <strain evidence="4">cv. DM1-3 516 R44</strain>
    </source>
</reference>
<dbReference type="AlphaFoldDB" id="M1DI41"/>
<dbReference type="PaxDb" id="4113-PGSC0003DMT400089415"/>
<evidence type="ECO:0000259" key="2">
    <source>
        <dbReference type="Pfam" id="PF20167"/>
    </source>
</evidence>
<dbReference type="InParanoid" id="M1DI41"/>
<dbReference type="Pfam" id="PF20167">
    <property type="entry name" value="Transposase_32"/>
    <property type="match status" value="1"/>
</dbReference>
<evidence type="ECO:0000313" key="4">
    <source>
        <dbReference type="Proteomes" id="UP000011115"/>
    </source>
</evidence>
<feature type="domain" description="Putative plant transposon protein" evidence="2">
    <location>
        <begin position="299"/>
        <end position="365"/>
    </location>
</feature>
<feature type="compositionally biased region" description="Low complexity" evidence="1">
    <location>
        <begin position="424"/>
        <end position="444"/>
    </location>
</feature>
<evidence type="ECO:0000313" key="3">
    <source>
        <dbReference type="EnsemblPlants" id="PGSC0003DMT400089415"/>
    </source>
</evidence>
<proteinExistence type="predicted"/>
<feature type="region of interest" description="Disordered" evidence="1">
    <location>
        <begin position="393"/>
        <end position="450"/>
    </location>
</feature>
<reference evidence="3" key="2">
    <citation type="submission" date="2015-06" db="UniProtKB">
        <authorList>
            <consortium name="EnsemblPlants"/>
        </authorList>
    </citation>
    <scope>IDENTIFICATION</scope>
    <source>
        <strain evidence="3">DM1-3 516 R44</strain>
    </source>
</reference>
<evidence type="ECO:0000256" key="1">
    <source>
        <dbReference type="SAM" id="MobiDB-lite"/>
    </source>
</evidence>
<feature type="compositionally biased region" description="Low complexity" evidence="1">
    <location>
        <begin position="97"/>
        <end position="115"/>
    </location>
</feature>
<dbReference type="HOGENOM" id="CLU_029307_1_1_1"/>
<dbReference type="InterPro" id="IPR046796">
    <property type="entry name" value="Transposase_32_dom"/>
</dbReference>
<dbReference type="EnsemblPlants" id="PGSC0003DMT400089415">
    <property type="protein sequence ID" value="PGSC0003DMT400089415"/>
    <property type="gene ID" value="PGSC0003DMG400038986"/>
</dbReference>
<accession>M1DI41</accession>
<dbReference type="Proteomes" id="UP000011115">
    <property type="component" value="Unassembled WGS sequence"/>
</dbReference>
<name>M1DI41_SOLTU</name>
<dbReference type="PANTHER" id="PTHR33180:SF31">
    <property type="entry name" value="POLYPROTEIN PROTEIN"/>
    <property type="match status" value="1"/>
</dbReference>
<keyword evidence="4" id="KW-1185">Reference proteome</keyword>
<protein>
    <recommendedName>
        <fullName evidence="2">Putative plant transposon protein domain-containing protein</fullName>
    </recommendedName>
</protein>
<feature type="region of interest" description="Disordered" evidence="1">
    <location>
        <begin position="1"/>
        <end position="20"/>
    </location>
</feature>
<feature type="region of interest" description="Disordered" evidence="1">
    <location>
        <begin position="41"/>
        <end position="130"/>
    </location>
</feature>
<feature type="compositionally biased region" description="Basic and acidic residues" evidence="1">
    <location>
        <begin position="10"/>
        <end position="20"/>
    </location>
</feature>
<dbReference type="PANTHER" id="PTHR33180">
    <property type="entry name" value="PHOTOSYSTEM II CP43 REACTION CENTER PROTEIN"/>
    <property type="match status" value="1"/>
</dbReference>
<dbReference type="Gramene" id="PGSC0003DMT400089415">
    <property type="protein sequence ID" value="PGSC0003DMT400089415"/>
    <property type="gene ID" value="PGSC0003DMG400038986"/>
</dbReference>